<evidence type="ECO:0000313" key="13">
    <source>
        <dbReference type="Proteomes" id="UP000295788"/>
    </source>
</evidence>
<keyword evidence="3 9" id="KW-0813">Transport</keyword>
<dbReference type="GO" id="GO:0009306">
    <property type="term" value="P:protein secretion"/>
    <property type="evidence" value="ECO:0007669"/>
    <property type="project" value="InterPro"/>
</dbReference>
<feature type="domain" description="Type II secretion system protein GspF" evidence="11">
    <location>
        <begin position="271"/>
        <end position="393"/>
    </location>
</feature>
<dbReference type="FunFam" id="1.20.81.30:FF:000001">
    <property type="entry name" value="Type II secretion system protein F"/>
    <property type="match status" value="2"/>
</dbReference>
<dbReference type="GO" id="GO:0005886">
    <property type="term" value="C:plasma membrane"/>
    <property type="evidence" value="ECO:0007669"/>
    <property type="project" value="UniProtKB-SubCell"/>
</dbReference>
<name>A0A4R3K7U2_9BACI</name>
<dbReference type="PANTHER" id="PTHR30012:SF0">
    <property type="entry name" value="TYPE II SECRETION SYSTEM PROTEIN F-RELATED"/>
    <property type="match status" value="1"/>
</dbReference>
<protein>
    <submittedName>
        <fullName evidence="12">Type IV pilus assembly protein PilC</fullName>
    </submittedName>
</protein>
<feature type="transmembrane region" description="Helical" evidence="10">
    <location>
        <begin position="210"/>
        <end position="239"/>
    </location>
</feature>
<dbReference type="PROSITE" id="PS00874">
    <property type="entry name" value="T2SP_F"/>
    <property type="match status" value="1"/>
</dbReference>
<dbReference type="Gene3D" id="1.20.81.30">
    <property type="entry name" value="Type II secretion system (T2SS), domain F"/>
    <property type="match status" value="2"/>
</dbReference>
<sequence>MARFQYLAIDNKGIRTEGTIEGNSQEIAIAELKKQGMYVLHIKQDKMSFLQKEIILGKIVKIEELVVFTRQLATLIKSGVTIVDSVRILGEQTTNKQFRKVIQQIEYSLRNGETFSSTLAEHPKAFPPIFINMVRAGETAGNLDETLESVATFFEKEHKTRSKVKSAMTYPIVISILAILVTIFLLIKIVPNFVKMYADYGATLPLPTRIIIGISNFIVGGWYVILFLTIVLTVGLMIFKKTDQGRYMLDYLKLKLPIFGKLAQKAAMARFARTLSALLKSAVPILQSLTMASQVVENEAVARPIREARESLRQGKSLHEPLKENGIFPPLVTHMIAVGEETGAIDEMLNKVAEFYENDVETMTDQLKSLIEPLLIVFMAVIVGTIILAVIMPMFGIYDMVGK</sequence>
<evidence type="ECO:0000256" key="5">
    <source>
        <dbReference type="ARBA" id="ARBA00022519"/>
    </source>
</evidence>
<evidence type="ECO:0000256" key="4">
    <source>
        <dbReference type="ARBA" id="ARBA00022475"/>
    </source>
</evidence>
<keyword evidence="8 10" id="KW-0472">Membrane</keyword>
<evidence type="ECO:0000256" key="6">
    <source>
        <dbReference type="ARBA" id="ARBA00022692"/>
    </source>
</evidence>
<evidence type="ECO:0000259" key="11">
    <source>
        <dbReference type="Pfam" id="PF00482"/>
    </source>
</evidence>
<keyword evidence="7 10" id="KW-1133">Transmembrane helix</keyword>
<evidence type="ECO:0000256" key="10">
    <source>
        <dbReference type="SAM" id="Phobius"/>
    </source>
</evidence>
<evidence type="ECO:0000256" key="9">
    <source>
        <dbReference type="RuleBase" id="RU003923"/>
    </source>
</evidence>
<comment type="similarity">
    <text evidence="2 9">Belongs to the GSP F family.</text>
</comment>
<dbReference type="RefSeq" id="WP_243643832.1">
    <property type="nucleotide sequence ID" value="NZ_SMAB01000023.1"/>
</dbReference>
<organism evidence="12 13">
    <name type="scientific">Tepidibacillus fermentans</name>
    <dbReference type="NCBI Taxonomy" id="1281767"/>
    <lineage>
        <taxon>Bacteria</taxon>
        <taxon>Bacillati</taxon>
        <taxon>Bacillota</taxon>
        <taxon>Bacilli</taxon>
        <taxon>Bacillales</taxon>
        <taxon>Bacillaceae</taxon>
        <taxon>Tepidibacillus</taxon>
    </lineage>
</organism>
<dbReference type="InterPro" id="IPR003004">
    <property type="entry name" value="GspF/PilC"/>
</dbReference>
<evidence type="ECO:0000313" key="12">
    <source>
        <dbReference type="EMBL" id="TCS79046.1"/>
    </source>
</evidence>
<evidence type="ECO:0000256" key="7">
    <source>
        <dbReference type="ARBA" id="ARBA00022989"/>
    </source>
</evidence>
<dbReference type="InterPro" id="IPR001992">
    <property type="entry name" value="T2SS_GspF/T4SS_PilC_CS"/>
</dbReference>
<dbReference type="InterPro" id="IPR018076">
    <property type="entry name" value="T2SS_GspF_dom"/>
</dbReference>
<feature type="transmembrane region" description="Helical" evidence="10">
    <location>
        <begin position="374"/>
        <end position="398"/>
    </location>
</feature>
<evidence type="ECO:0000256" key="2">
    <source>
        <dbReference type="ARBA" id="ARBA00005745"/>
    </source>
</evidence>
<keyword evidence="6 9" id="KW-0812">Transmembrane</keyword>
<feature type="domain" description="Type II secretion system protein GspF" evidence="11">
    <location>
        <begin position="68"/>
        <end position="191"/>
    </location>
</feature>
<accession>A0A4R3K7U2</accession>
<dbReference type="InterPro" id="IPR042094">
    <property type="entry name" value="T2SS_GspF_sf"/>
</dbReference>
<dbReference type="Pfam" id="PF00482">
    <property type="entry name" value="T2SSF"/>
    <property type="match status" value="2"/>
</dbReference>
<keyword evidence="13" id="KW-1185">Reference proteome</keyword>
<keyword evidence="4" id="KW-1003">Cell membrane</keyword>
<reference evidence="12 13" key="1">
    <citation type="submission" date="2019-03" db="EMBL/GenBank/DDBJ databases">
        <title>Genomic Encyclopedia of Type Strains, Phase IV (KMG-IV): sequencing the most valuable type-strain genomes for metagenomic binning, comparative biology and taxonomic classification.</title>
        <authorList>
            <person name="Goeker M."/>
        </authorList>
    </citation>
    <scope>NUCLEOTIDE SEQUENCE [LARGE SCALE GENOMIC DNA]</scope>
    <source>
        <strain evidence="12 13">DSM 23802</strain>
    </source>
</reference>
<evidence type="ECO:0000256" key="1">
    <source>
        <dbReference type="ARBA" id="ARBA00004429"/>
    </source>
</evidence>
<gene>
    <name evidence="12" type="ORF">EDD72_1237</name>
</gene>
<comment type="subcellular location">
    <subcellularLocation>
        <location evidence="1">Cell inner membrane</location>
        <topology evidence="1">Multi-pass membrane protein</topology>
    </subcellularLocation>
    <subcellularLocation>
        <location evidence="9">Cell membrane</location>
        <topology evidence="9">Multi-pass membrane protein</topology>
    </subcellularLocation>
</comment>
<evidence type="ECO:0000256" key="3">
    <source>
        <dbReference type="ARBA" id="ARBA00022448"/>
    </source>
</evidence>
<evidence type="ECO:0000256" key="8">
    <source>
        <dbReference type="ARBA" id="ARBA00023136"/>
    </source>
</evidence>
<dbReference type="PRINTS" id="PR00812">
    <property type="entry name" value="BCTERIALGSPF"/>
</dbReference>
<keyword evidence="5" id="KW-0997">Cell inner membrane</keyword>
<dbReference type="Proteomes" id="UP000295788">
    <property type="component" value="Unassembled WGS sequence"/>
</dbReference>
<proteinExistence type="inferred from homology"/>
<dbReference type="AlphaFoldDB" id="A0A4R3K7U2"/>
<dbReference type="PANTHER" id="PTHR30012">
    <property type="entry name" value="GENERAL SECRETION PATHWAY PROTEIN"/>
    <property type="match status" value="1"/>
</dbReference>
<feature type="transmembrane region" description="Helical" evidence="10">
    <location>
        <begin position="168"/>
        <end position="190"/>
    </location>
</feature>
<dbReference type="EMBL" id="SMAB01000023">
    <property type="protein sequence ID" value="TCS79046.1"/>
    <property type="molecule type" value="Genomic_DNA"/>
</dbReference>
<comment type="caution">
    <text evidence="12">The sequence shown here is derived from an EMBL/GenBank/DDBJ whole genome shotgun (WGS) entry which is preliminary data.</text>
</comment>